<sequence>MATASDSASAKRLVGLDVMRGITMAVMLVVDVAGDAYPSIGHASWDGLHLADFVMPYFLLICGISAALSPVRPVQRASVFGRVLMRSLRLFILGLAVQGTVFHLTEAGPLFVFDLATFRVMGILQRIAVVFLTVMAIDIYVPGIPGAGRSSVDVQLLSNRQPGEDRGYRNNMGLWLLTGSAWQWLVVLLIVGLGGLLTYGIKVPASWPGCSGKAFGPGNPQILQKMGCSSVGWLDSQVLGVHHVYIQGSTDGPSGAANFGFDPEGLVTTLSAVLPMFLGMHVARAGRLLKWPLEVIAHWAVLGTFCMLIGACISPWLPFNKRLWSPSYSLLTSGSAILLYGLLYSLCDCWSKRPTFWGQAALCFSWLTSPFQWLGSNCIVFFVLSECCGVFSWFLQSMAWGQPAGEHNVVHWFRKQVLWNAFQCDAAPCGPDDMAYAIIGLAFWATLAAVSMSYRRLHEIRATKRKTKHQDCWGLMRLAHPLGELMMSWARRSYGSYGFLFWSLYGNGDAVYCEGMFGLLTVVVEGDADSFVPVGPFPLVLRKMCASTHAVSHCKSPHMDAGEQPVPAFAGAICNEFFRHFRHCDCEEKQTRLFLGQKIGPVRVEYELRIQMTVEVKSIEYDAAGNCIRYSGKNCEDAAFSNRQHSMLGNYARCALCEISRFCTLHSCHAPQHVSVATNGRIQHLCATCVMRLGSRVMTALLRLSCGNFAQLPCRASWEATWRRVGCWLWDDRFRKRRLLMQSKMRWNPGAWVGFMLQDASHSEVCNSPSQVTGKKKLAFGSGRHSGHHGTPFCGRERDSLQCGPQCMRQGTSMVEGSQAARRHVSTAAEARCAELHLCRLFLLSGQLVGHSAAAALCMSALTNKDGRDAVQRVFGCIAMVASFTTLARTLGTVQVQAKHCQLQRSNLDFELVCAILPDQVMFNHFICSLNSAWRRAVATLSKMSTKRVPVDDVNLKSVVSTIALGSRWQLSLSMMSKSNLPCQQAGIASFRENPELGVVNAALKAKWASWRQVHAVFRDLQQSAVRPDQVSVNTIIHAGEDGRWTSALRLLRERFDIVGLNSVMSTIQRCGAWPVALQLASDSGTLRLLPDDFTASTALRACEGCWQQALCFLGWPFPASPSLISVNAAMGTLGRALQWQTALRLLENMQLWRLKPDEFTCSSLISACELGQWQVALALLSGWHGDIDVVRAPDAASSTSFSPNSLPLGF</sequence>
<dbReference type="EMBL" id="CAJNDS010002381">
    <property type="protein sequence ID" value="CAE7456302.1"/>
    <property type="molecule type" value="Genomic_DNA"/>
</dbReference>
<feature type="transmembrane region" description="Helical" evidence="1">
    <location>
        <begin position="123"/>
        <end position="141"/>
    </location>
</feature>
<keyword evidence="1" id="KW-0812">Transmembrane</keyword>
<feature type="transmembrane region" description="Helical" evidence="1">
    <location>
        <begin position="374"/>
        <end position="395"/>
    </location>
</feature>
<feature type="transmembrane region" description="Helical" evidence="1">
    <location>
        <begin position="12"/>
        <end position="33"/>
    </location>
</feature>
<dbReference type="Gene3D" id="1.25.40.10">
    <property type="entry name" value="Tetratricopeptide repeat domain"/>
    <property type="match status" value="2"/>
</dbReference>
<feature type="transmembrane region" description="Helical" evidence="1">
    <location>
        <begin position="53"/>
        <end position="71"/>
    </location>
</feature>
<feature type="transmembrane region" description="Helical" evidence="1">
    <location>
        <begin position="328"/>
        <end position="347"/>
    </location>
</feature>
<feature type="transmembrane region" description="Helical" evidence="1">
    <location>
        <begin position="295"/>
        <end position="316"/>
    </location>
</feature>
<dbReference type="PANTHER" id="PTHR31061:SF24">
    <property type="entry name" value="LD22376P"/>
    <property type="match status" value="1"/>
</dbReference>
<dbReference type="Pfam" id="PF07786">
    <property type="entry name" value="HGSNAT_cat"/>
    <property type="match status" value="1"/>
</dbReference>
<dbReference type="InterPro" id="IPR012429">
    <property type="entry name" value="HGSNAT_cat"/>
</dbReference>
<proteinExistence type="predicted"/>
<dbReference type="Proteomes" id="UP000604046">
    <property type="component" value="Unassembled WGS sequence"/>
</dbReference>
<accession>A0A812RYZ9</accession>
<keyword evidence="1" id="KW-1133">Transmembrane helix</keyword>
<evidence type="ECO:0000313" key="4">
    <source>
        <dbReference type="Proteomes" id="UP000604046"/>
    </source>
</evidence>
<protein>
    <submittedName>
        <fullName evidence="3">HGSNAT protein</fullName>
    </submittedName>
</protein>
<feature type="transmembrane region" description="Helical" evidence="1">
    <location>
        <begin position="83"/>
        <end position="103"/>
    </location>
</feature>
<feature type="domain" description="Heparan-alpha-glucosaminide N-acetyltransferase catalytic" evidence="2">
    <location>
        <begin position="12"/>
        <end position="136"/>
    </location>
</feature>
<dbReference type="AlphaFoldDB" id="A0A812RYZ9"/>
<keyword evidence="4" id="KW-1185">Reference proteome</keyword>
<feature type="transmembrane region" description="Helical" evidence="1">
    <location>
        <begin position="265"/>
        <end position="283"/>
    </location>
</feature>
<keyword evidence="1" id="KW-0472">Membrane</keyword>
<dbReference type="OrthoDB" id="2149840at2759"/>
<feature type="transmembrane region" description="Helical" evidence="1">
    <location>
        <begin position="435"/>
        <end position="454"/>
    </location>
</feature>
<name>A0A812RYZ9_9DINO</name>
<evidence type="ECO:0000256" key="1">
    <source>
        <dbReference type="SAM" id="Phobius"/>
    </source>
</evidence>
<comment type="caution">
    <text evidence="3">The sequence shown here is derived from an EMBL/GenBank/DDBJ whole genome shotgun (WGS) entry which is preliminary data.</text>
</comment>
<organism evidence="3 4">
    <name type="scientific">Symbiodinium natans</name>
    <dbReference type="NCBI Taxonomy" id="878477"/>
    <lineage>
        <taxon>Eukaryota</taxon>
        <taxon>Sar</taxon>
        <taxon>Alveolata</taxon>
        <taxon>Dinophyceae</taxon>
        <taxon>Suessiales</taxon>
        <taxon>Symbiodiniaceae</taxon>
        <taxon>Symbiodinium</taxon>
    </lineage>
</organism>
<dbReference type="PANTHER" id="PTHR31061">
    <property type="entry name" value="LD22376P"/>
    <property type="match status" value="1"/>
</dbReference>
<evidence type="ECO:0000313" key="3">
    <source>
        <dbReference type="EMBL" id="CAE7456302.1"/>
    </source>
</evidence>
<dbReference type="InterPro" id="IPR011990">
    <property type="entry name" value="TPR-like_helical_dom_sf"/>
</dbReference>
<evidence type="ECO:0000259" key="2">
    <source>
        <dbReference type="Pfam" id="PF07786"/>
    </source>
</evidence>
<gene>
    <name evidence="3" type="primary">HGSNAT</name>
    <name evidence="3" type="ORF">SNAT2548_LOCUS25160</name>
</gene>
<reference evidence="3" key="1">
    <citation type="submission" date="2021-02" db="EMBL/GenBank/DDBJ databases">
        <authorList>
            <person name="Dougan E. K."/>
            <person name="Rhodes N."/>
            <person name="Thang M."/>
            <person name="Chan C."/>
        </authorList>
    </citation>
    <scope>NUCLEOTIDE SEQUENCE</scope>
</reference>
<feature type="transmembrane region" description="Helical" evidence="1">
    <location>
        <begin position="174"/>
        <end position="199"/>
    </location>
</feature>